<gene>
    <name evidence="1" type="ORF">AA20_10155</name>
</gene>
<dbReference type="EMBL" id="JAIQ01000139">
    <property type="protein sequence ID" value="KLD97994.1"/>
    <property type="molecule type" value="Genomic_DNA"/>
</dbReference>
<protein>
    <submittedName>
        <fullName evidence="1">Uncharacterized protein</fullName>
    </submittedName>
</protein>
<organism evidence="1 2">
    <name type="scientific">Aliarcobacter butzleri L348</name>
    <dbReference type="NCBI Taxonomy" id="1447256"/>
    <lineage>
        <taxon>Bacteria</taxon>
        <taxon>Pseudomonadati</taxon>
        <taxon>Campylobacterota</taxon>
        <taxon>Epsilonproteobacteria</taxon>
        <taxon>Campylobacterales</taxon>
        <taxon>Arcobacteraceae</taxon>
        <taxon>Aliarcobacter</taxon>
    </lineage>
</organism>
<accession>A0A0G9JWJ0</accession>
<dbReference type="PATRIC" id="fig|1447256.3.peg.1982"/>
<comment type="caution">
    <text evidence="1">The sequence shown here is derived from an EMBL/GenBank/DDBJ whole genome shotgun (WGS) entry which is preliminary data.</text>
</comment>
<dbReference type="Proteomes" id="UP000035514">
    <property type="component" value="Unassembled WGS sequence"/>
</dbReference>
<dbReference type="RefSeq" id="WP_046997165.1">
    <property type="nucleotide sequence ID" value="NZ_JAIQ01000139.1"/>
</dbReference>
<proteinExistence type="predicted"/>
<name>A0A0G9JWJ0_9BACT</name>
<evidence type="ECO:0000313" key="1">
    <source>
        <dbReference type="EMBL" id="KLD97994.1"/>
    </source>
</evidence>
<sequence>MPNDENNGSKIIFKPENLEFCEKLEETISILKFLNTSAYLSFTYSNEIVDEEAYITGYNSVFKMTLNELENILYKEDGEDND</sequence>
<reference evidence="1 2" key="1">
    <citation type="submission" date="2014-01" db="EMBL/GenBank/DDBJ databases">
        <title>Development of a Comparative Genomic Fingerprinting Assay for High Resolution Genotyping of Arcobacter butzleri.</title>
        <authorList>
            <person name="Webb A.L."/>
            <person name="Inglis G.D."/>
            <person name="Kruczkiewicz P."/>
            <person name="Selinger L.B."/>
            <person name="Taboada E.N."/>
        </authorList>
    </citation>
    <scope>NUCLEOTIDE SEQUENCE [LARGE SCALE GENOMIC DNA]</scope>
    <source>
        <strain evidence="1 2">L348</strain>
    </source>
</reference>
<dbReference type="AlphaFoldDB" id="A0A0G9JWJ0"/>
<evidence type="ECO:0000313" key="2">
    <source>
        <dbReference type="Proteomes" id="UP000035514"/>
    </source>
</evidence>